<feature type="compositionally biased region" description="Basic and acidic residues" evidence="1">
    <location>
        <begin position="124"/>
        <end position="139"/>
    </location>
</feature>
<feature type="compositionally biased region" description="Basic residues" evidence="1">
    <location>
        <begin position="239"/>
        <end position="249"/>
    </location>
</feature>
<dbReference type="Gramene" id="LPERR06G07030.1">
    <property type="protein sequence ID" value="LPERR06G07030.1"/>
    <property type="gene ID" value="LPERR06G07030"/>
</dbReference>
<keyword evidence="3" id="KW-1185">Reference proteome</keyword>
<dbReference type="EnsemblPlants" id="LPERR06G07030.1">
    <property type="protein sequence ID" value="LPERR06G07030.1"/>
    <property type="gene ID" value="LPERR06G07030"/>
</dbReference>
<accession>A0A0D9WNC9</accession>
<name>A0A0D9WNC9_9ORYZ</name>
<sequence>MNESQDSASIAAILAIRKEIVYYLRSNNHLNTGAGQSKGATRISLRGICSLRNPSIRQVKLKVTMKIQPKRKLIRTGIRLQRQKDREEMVTQAVRKMQMEENSNNVQGEGTPPSNESLLPSTTHKVDVRTQARQWEERATSTQGNIQRETPENPFSSGQKGGDNGKASKEKVLRSQQNRVGEHTREDQAPKESQNTGSKLPRQEKLGTGTREKVKMGQKEPSILGKRPAVASSPQPKKLSSRRACKVFD</sequence>
<dbReference type="Proteomes" id="UP000032180">
    <property type="component" value="Chromosome 6"/>
</dbReference>
<dbReference type="HOGENOM" id="CLU_1117106_0_0_1"/>
<feature type="compositionally biased region" description="Polar residues" evidence="1">
    <location>
        <begin position="140"/>
        <end position="158"/>
    </location>
</feature>
<evidence type="ECO:0000256" key="1">
    <source>
        <dbReference type="SAM" id="MobiDB-lite"/>
    </source>
</evidence>
<feature type="compositionally biased region" description="Polar residues" evidence="1">
    <location>
        <begin position="100"/>
        <end position="123"/>
    </location>
</feature>
<reference evidence="3" key="2">
    <citation type="submission" date="2013-12" db="EMBL/GenBank/DDBJ databases">
        <authorList>
            <person name="Yu Y."/>
            <person name="Lee S."/>
            <person name="de Baynast K."/>
            <person name="Wissotski M."/>
            <person name="Liu L."/>
            <person name="Talag J."/>
            <person name="Goicoechea J."/>
            <person name="Angelova A."/>
            <person name="Jetty R."/>
            <person name="Kudrna D."/>
            <person name="Golser W."/>
            <person name="Rivera L."/>
            <person name="Zhang J."/>
            <person name="Wing R."/>
        </authorList>
    </citation>
    <scope>NUCLEOTIDE SEQUENCE</scope>
</reference>
<dbReference type="AlphaFoldDB" id="A0A0D9WNC9"/>
<evidence type="ECO:0000313" key="3">
    <source>
        <dbReference type="Proteomes" id="UP000032180"/>
    </source>
</evidence>
<feature type="region of interest" description="Disordered" evidence="1">
    <location>
        <begin position="100"/>
        <end position="249"/>
    </location>
</feature>
<proteinExistence type="predicted"/>
<feature type="compositionally biased region" description="Basic and acidic residues" evidence="1">
    <location>
        <begin position="201"/>
        <end position="218"/>
    </location>
</feature>
<reference evidence="2" key="3">
    <citation type="submission" date="2015-04" db="UniProtKB">
        <authorList>
            <consortium name="EnsemblPlants"/>
        </authorList>
    </citation>
    <scope>IDENTIFICATION</scope>
</reference>
<evidence type="ECO:0000313" key="2">
    <source>
        <dbReference type="EnsemblPlants" id="LPERR06G07030.1"/>
    </source>
</evidence>
<reference evidence="2 3" key="1">
    <citation type="submission" date="2012-08" db="EMBL/GenBank/DDBJ databases">
        <title>Oryza genome evolution.</title>
        <authorList>
            <person name="Wing R.A."/>
        </authorList>
    </citation>
    <scope>NUCLEOTIDE SEQUENCE</scope>
</reference>
<protein>
    <submittedName>
        <fullName evidence="2">Uncharacterized protein</fullName>
    </submittedName>
</protein>
<organism evidence="2 3">
    <name type="scientific">Leersia perrieri</name>
    <dbReference type="NCBI Taxonomy" id="77586"/>
    <lineage>
        <taxon>Eukaryota</taxon>
        <taxon>Viridiplantae</taxon>
        <taxon>Streptophyta</taxon>
        <taxon>Embryophyta</taxon>
        <taxon>Tracheophyta</taxon>
        <taxon>Spermatophyta</taxon>
        <taxon>Magnoliopsida</taxon>
        <taxon>Liliopsida</taxon>
        <taxon>Poales</taxon>
        <taxon>Poaceae</taxon>
        <taxon>BOP clade</taxon>
        <taxon>Oryzoideae</taxon>
        <taxon>Oryzeae</taxon>
        <taxon>Oryzinae</taxon>
        <taxon>Leersia</taxon>
    </lineage>
</organism>
<feature type="compositionally biased region" description="Basic and acidic residues" evidence="1">
    <location>
        <begin position="180"/>
        <end position="190"/>
    </location>
</feature>